<dbReference type="AlphaFoldDB" id="D4ZGE6"/>
<name>D4ZGE6_SHEVD</name>
<proteinExistence type="predicted"/>
<dbReference type="KEGG" id="svo:SVI_0774"/>
<keyword evidence="2" id="KW-1185">Reference proteome</keyword>
<dbReference type="Proteomes" id="UP000002350">
    <property type="component" value="Chromosome"/>
</dbReference>
<sequence length="39" mass="4716">MLQTSLMQLKNINKQHHDKIYNRHFSLEIDLIQVSMLPH</sequence>
<evidence type="ECO:0000313" key="2">
    <source>
        <dbReference type="Proteomes" id="UP000002350"/>
    </source>
</evidence>
<accession>D4ZGE6</accession>
<dbReference type="STRING" id="637905.SVI_0774"/>
<dbReference type="EMBL" id="AP011177">
    <property type="protein sequence ID" value="BAJ00745.1"/>
    <property type="molecule type" value="Genomic_DNA"/>
</dbReference>
<evidence type="ECO:0000313" key="1">
    <source>
        <dbReference type="EMBL" id="BAJ00745.1"/>
    </source>
</evidence>
<gene>
    <name evidence="1" type="ordered locus">SVI_0774</name>
</gene>
<dbReference type="HOGENOM" id="CLU_3316902_0_0_6"/>
<reference evidence="2" key="1">
    <citation type="journal article" date="2010" name="Mol. Biosyst.">
        <title>Complete genome sequence and comparative analysis of Shewanella violacea, a psychrophilic and piezophilic bacterium from deep sea floor sediments.</title>
        <authorList>
            <person name="Aono E."/>
            <person name="Baba T."/>
            <person name="Ara T."/>
            <person name="Nishi T."/>
            <person name="Nakamichi T."/>
            <person name="Inamoto E."/>
            <person name="Toyonaga H."/>
            <person name="Hasegawa M."/>
            <person name="Takai Y."/>
            <person name="Okumura Y."/>
            <person name="Baba M."/>
            <person name="Tomita M."/>
            <person name="Kato C."/>
            <person name="Oshima T."/>
            <person name="Nakasone K."/>
            <person name="Mori H."/>
        </authorList>
    </citation>
    <scope>NUCLEOTIDE SEQUENCE [LARGE SCALE GENOMIC DNA]</scope>
    <source>
        <strain evidence="2">JCM 10179 / CIP 106290 / LMG 19151 / DSS12</strain>
    </source>
</reference>
<organism evidence="1 2">
    <name type="scientific">Shewanella violacea (strain JCM 10179 / CIP 106290 / LMG 19151 / DSS12)</name>
    <dbReference type="NCBI Taxonomy" id="637905"/>
    <lineage>
        <taxon>Bacteria</taxon>
        <taxon>Pseudomonadati</taxon>
        <taxon>Pseudomonadota</taxon>
        <taxon>Gammaproteobacteria</taxon>
        <taxon>Alteromonadales</taxon>
        <taxon>Shewanellaceae</taxon>
        <taxon>Shewanella</taxon>
    </lineage>
</organism>
<protein>
    <submittedName>
        <fullName evidence="1">Uncharacterized protein</fullName>
    </submittedName>
</protein>